<keyword evidence="1" id="KW-0472">Membrane</keyword>
<evidence type="ECO:0000313" key="3">
    <source>
        <dbReference type="Proteomes" id="UP000595564"/>
    </source>
</evidence>
<sequence>MVFTRKIGKILRGNATPVQIFFACFLGSILGFLPGFSRAPGLTVFAITLLIILNANLGLALTTFALTKILSYILTPLTFEIGHILMDGFAKKLFIYLINAPVFALCGFEYYVTSGGFVLGILIGIIWGIFVVYSVQKYRKTMVKTKEKDSKVLAFTESKFGKTLIYILFGKGKVEDYEEILKKKSFPFRISGIVFVVIAFLILFFTQQFFAGNFIKKYMKMGLEEANGATVDIGKAYINLKEGKFIVQNLAICDPEHLDKNLFAAKEIMADVSSKSLLAKRLRLDNVKIIGAEIESKRKKKGKLLKPLKVEESEKKGEAKSLDYYISNAKEIKKKLKKAKRWYKKLSESSEMIKKYTGQKGESLSDRLKREAESLGYRNVIAKHLIRKSPQFAISNLEADNIKTLDLLKEETLKLKMKEISTNPNLSPIAPEIHIKSSKNTFDFNGIFTGLSSQKGENNFNFSVNKIDTDKLLQSIKLKNQNTLKGGTITISGKGKIFEKQDVMIDAVLNITIENSLMKISKLGEEKVEKLEFPLYLTGKLDNPKVKVDTKTLLKQIKSVWKDKAKEKLNKKKKKLEKKYKNKLKEKLKKKKGILGNIL</sequence>
<organism evidence="2 3">
    <name type="scientific">Thermotomaculum hydrothermale</name>
    <dbReference type="NCBI Taxonomy" id="981385"/>
    <lineage>
        <taxon>Bacteria</taxon>
        <taxon>Pseudomonadati</taxon>
        <taxon>Acidobacteriota</taxon>
        <taxon>Holophagae</taxon>
        <taxon>Thermotomaculales</taxon>
        <taxon>Thermotomaculaceae</taxon>
        <taxon>Thermotomaculum</taxon>
    </lineage>
</organism>
<dbReference type="AlphaFoldDB" id="A0A7R6PM55"/>
<dbReference type="GO" id="GO:0005886">
    <property type="term" value="C:plasma membrane"/>
    <property type="evidence" value="ECO:0007669"/>
    <property type="project" value="TreeGrafter"/>
</dbReference>
<dbReference type="InterPro" id="IPR019935">
    <property type="entry name" value="CHP03546"/>
</dbReference>
<feature type="transmembrane region" description="Helical" evidence="1">
    <location>
        <begin position="190"/>
        <end position="210"/>
    </location>
</feature>
<dbReference type="PANTHER" id="PTHR30441">
    <property type="entry name" value="DUF748 DOMAIN-CONTAINING PROTEIN"/>
    <property type="match status" value="1"/>
</dbReference>
<dbReference type="GO" id="GO:0090313">
    <property type="term" value="P:regulation of protein targeting to membrane"/>
    <property type="evidence" value="ECO:0007669"/>
    <property type="project" value="TreeGrafter"/>
</dbReference>
<gene>
    <name evidence="2" type="ORF">TTHT_1111</name>
</gene>
<dbReference type="PANTHER" id="PTHR30441:SF8">
    <property type="entry name" value="DUF748 DOMAIN-CONTAINING PROTEIN"/>
    <property type="match status" value="1"/>
</dbReference>
<proteinExistence type="predicted"/>
<keyword evidence="1" id="KW-0812">Transmembrane</keyword>
<keyword evidence="3" id="KW-1185">Reference proteome</keyword>
<feature type="transmembrane region" description="Helical" evidence="1">
    <location>
        <begin position="117"/>
        <end position="135"/>
    </location>
</feature>
<feature type="transmembrane region" description="Helical" evidence="1">
    <location>
        <begin position="93"/>
        <end position="111"/>
    </location>
</feature>
<evidence type="ECO:0008006" key="4">
    <source>
        <dbReference type="Google" id="ProtNLM"/>
    </source>
</evidence>
<accession>A0A7R6PM55</accession>
<dbReference type="Proteomes" id="UP000595564">
    <property type="component" value="Chromosome"/>
</dbReference>
<feature type="transmembrane region" description="Helical" evidence="1">
    <location>
        <begin position="20"/>
        <end position="36"/>
    </location>
</feature>
<dbReference type="PROSITE" id="PS51257">
    <property type="entry name" value="PROKAR_LIPOPROTEIN"/>
    <property type="match status" value="1"/>
</dbReference>
<evidence type="ECO:0000256" key="1">
    <source>
        <dbReference type="SAM" id="Phobius"/>
    </source>
</evidence>
<name>A0A7R6PM55_9BACT</name>
<reference evidence="2 3" key="1">
    <citation type="journal article" date="2012" name="Extremophiles">
        <title>Thermotomaculum hydrothermale gen. nov., sp. nov., a novel heterotrophic thermophile within the phylum Acidobacteria from a deep-sea hydrothermal vent chimney in the Southern Okinawa Trough.</title>
        <authorList>
            <person name="Izumi H."/>
            <person name="Nunoura T."/>
            <person name="Miyazaki M."/>
            <person name="Mino S."/>
            <person name="Toki T."/>
            <person name="Takai K."/>
            <person name="Sako Y."/>
            <person name="Sawabe T."/>
            <person name="Nakagawa S."/>
        </authorList>
    </citation>
    <scope>NUCLEOTIDE SEQUENCE [LARGE SCALE GENOMIC DNA]</scope>
    <source>
        <strain evidence="2 3">AC55</strain>
    </source>
</reference>
<dbReference type="RefSeq" id="WP_201326948.1">
    <property type="nucleotide sequence ID" value="NZ_AP017470.1"/>
</dbReference>
<protein>
    <recommendedName>
        <fullName evidence="4">DUF2062 domain-containing protein</fullName>
    </recommendedName>
</protein>
<feature type="transmembrane region" description="Helical" evidence="1">
    <location>
        <begin position="42"/>
        <end position="66"/>
    </location>
</feature>
<dbReference type="InterPro" id="IPR052894">
    <property type="entry name" value="AsmA-related"/>
</dbReference>
<dbReference type="NCBIfam" id="TIGR03546">
    <property type="entry name" value="TIGR03546 family protein"/>
    <property type="match status" value="1"/>
</dbReference>
<dbReference type="KEGG" id="thyd:TTHT_1111"/>
<keyword evidence="1" id="KW-1133">Transmembrane helix</keyword>
<dbReference type="EMBL" id="AP017470">
    <property type="protein sequence ID" value="BBB32647.1"/>
    <property type="molecule type" value="Genomic_DNA"/>
</dbReference>
<evidence type="ECO:0000313" key="2">
    <source>
        <dbReference type="EMBL" id="BBB32647.1"/>
    </source>
</evidence>